<organism evidence="1 2">
    <name type="scientific">Streptomyces avermitilis</name>
    <dbReference type="NCBI Taxonomy" id="33903"/>
    <lineage>
        <taxon>Bacteria</taxon>
        <taxon>Bacillati</taxon>
        <taxon>Actinomycetota</taxon>
        <taxon>Actinomycetes</taxon>
        <taxon>Kitasatosporales</taxon>
        <taxon>Streptomycetaceae</taxon>
        <taxon>Streptomyces</taxon>
    </lineage>
</organism>
<proteinExistence type="predicted"/>
<gene>
    <name evidence="1" type="ORF">SAV31267_097480</name>
</gene>
<evidence type="ECO:0000313" key="2">
    <source>
        <dbReference type="Proteomes" id="UP000299211"/>
    </source>
</evidence>
<dbReference type="AlphaFoldDB" id="A0A4D4N734"/>
<reference evidence="1 2" key="1">
    <citation type="submission" date="2019-04" db="EMBL/GenBank/DDBJ databases">
        <title>Draft genome sequences of Streptomyces avermitilis ATCC 31267.</title>
        <authorList>
            <person name="Komaki H."/>
            <person name="Tamura T."/>
            <person name="Hosoyama A."/>
        </authorList>
    </citation>
    <scope>NUCLEOTIDE SEQUENCE [LARGE SCALE GENOMIC DNA]</scope>
    <source>
        <strain evidence="1 2">ATCC 31267</strain>
    </source>
</reference>
<dbReference type="Proteomes" id="UP000299211">
    <property type="component" value="Unassembled WGS sequence"/>
</dbReference>
<dbReference type="EMBL" id="BJHY01000002">
    <property type="protein sequence ID" value="GDY80263.1"/>
    <property type="molecule type" value="Genomic_DNA"/>
</dbReference>
<protein>
    <submittedName>
        <fullName evidence="1">Uncharacterized protein</fullName>
    </submittedName>
</protein>
<accession>A0A4D4N734</accession>
<comment type="caution">
    <text evidence="1">The sequence shown here is derived from an EMBL/GenBank/DDBJ whole genome shotgun (WGS) entry which is preliminary data.</text>
</comment>
<name>A0A4D4N734_STRAX</name>
<sequence length="111" mass="12062">MKALPRRAPPLDPRRSAIGPALGALAEAQTFHLQGVGRLARAERAAAKQRAQQDAPAYLTAETARLHAVRERMASEAEQWWQALLANDEDTVCEAVNTAFSDNPAAGRAFR</sequence>
<evidence type="ECO:0000313" key="1">
    <source>
        <dbReference type="EMBL" id="GDY80263.1"/>
    </source>
</evidence>